<proteinExistence type="predicted"/>
<feature type="compositionally biased region" description="Low complexity" evidence="1">
    <location>
        <begin position="1"/>
        <end position="16"/>
    </location>
</feature>
<evidence type="ECO:0000313" key="2">
    <source>
        <dbReference type="EMBL" id="GAA4811446.1"/>
    </source>
</evidence>
<gene>
    <name evidence="2" type="ORF">GCM10023353_15000</name>
</gene>
<accession>A0ABP9CNI6</accession>
<name>A0ABP9CNI6_9ACTN</name>
<evidence type="ECO:0008006" key="4">
    <source>
        <dbReference type="Google" id="ProtNLM"/>
    </source>
</evidence>
<keyword evidence="3" id="KW-1185">Reference proteome</keyword>
<feature type="region of interest" description="Disordered" evidence="1">
    <location>
        <begin position="1"/>
        <end position="21"/>
    </location>
</feature>
<protein>
    <recommendedName>
        <fullName evidence="4">PEGA domain-containing protein</fullName>
    </recommendedName>
</protein>
<dbReference type="InterPro" id="IPR013783">
    <property type="entry name" value="Ig-like_fold"/>
</dbReference>
<comment type="caution">
    <text evidence="2">The sequence shown here is derived from an EMBL/GenBank/DDBJ whole genome shotgun (WGS) entry which is preliminary data.</text>
</comment>
<reference evidence="3" key="1">
    <citation type="journal article" date="2019" name="Int. J. Syst. Evol. Microbiol.">
        <title>The Global Catalogue of Microorganisms (GCM) 10K type strain sequencing project: providing services to taxonomists for standard genome sequencing and annotation.</title>
        <authorList>
            <consortium name="The Broad Institute Genomics Platform"/>
            <consortium name="The Broad Institute Genome Sequencing Center for Infectious Disease"/>
            <person name="Wu L."/>
            <person name="Ma J."/>
        </authorList>
    </citation>
    <scope>NUCLEOTIDE SEQUENCE [LARGE SCALE GENOMIC DNA]</scope>
    <source>
        <strain evidence="3">JCM 18542</strain>
    </source>
</reference>
<organism evidence="2 3">
    <name type="scientific">Tomitella cavernea</name>
    <dbReference type="NCBI Taxonomy" id="1387982"/>
    <lineage>
        <taxon>Bacteria</taxon>
        <taxon>Bacillati</taxon>
        <taxon>Actinomycetota</taxon>
        <taxon>Actinomycetes</taxon>
        <taxon>Mycobacteriales</taxon>
        <taxon>Tomitella</taxon>
    </lineage>
</organism>
<dbReference type="EMBL" id="BAABKQ010000001">
    <property type="protein sequence ID" value="GAA4811446.1"/>
    <property type="molecule type" value="Genomic_DNA"/>
</dbReference>
<dbReference type="Gene3D" id="2.60.40.10">
    <property type="entry name" value="Immunoglobulins"/>
    <property type="match status" value="1"/>
</dbReference>
<sequence length="154" mass="15653">MIMNTNRISRSSTRSNGALPTHRLRRGLQVGVTALGVTATALVLAAPNASAHVQSLSIDSGMGFGSLGAGPYGTGCSYQATAQAEHGNEVYFYDNGTYIGSALAPGSLGPVTITWTPTTAGTHVLVADDGFQSATQTVEVGNGINLGSVCLVLP</sequence>
<evidence type="ECO:0000313" key="3">
    <source>
        <dbReference type="Proteomes" id="UP001500839"/>
    </source>
</evidence>
<evidence type="ECO:0000256" key="1">
    <source>
        <dbReference type="SAM" id="MobiDB-lite"/>
    </source>
</evidence>
<dbReference type="Proteomes" id="UP001500839">
    <property type="component" value="Unassembled WGS sequence"/>
</dbReference>